<dbReference type="InterPro" id="IPR034660">
    <property type="entry name" value="DinB/YfiT-like"/>
</dbReference>
<reference evidence="2 3" key="1">
    <citation type="submission" date="2020-08" db="EMBL/GenBank/DDBJ databases">
        <title>A Genomic Blueprint of the Chicken Gut Microbiome.</title>
        <authorList>
            <person name="Gilroy R."/>
            <person name="Ravi A."/>
            <person name="Getino M."/>
            <person name="Pursley I."/>
            <person name="Horton D.L."/>
            <person name="Alikhan N.-F."/>
            <person name="Baker D."/>
            <person name="Gharbi K."/>
            <person name="Hall N."/>
            <person name="Watson M."/>
            <person name="Adriaenssens E.M."/>
            <person name="Foster-Nyarko E."/>
            <person name="Jarju S."/>
            <person name="Secka A."/>
            <person name="Antonio M."/>
            <person name="Oren A."/>
            <person name="Chaudhuri R."/>
            <person name="La Ragione R.M."/>
            <person name="Hildebrand F."/>
            <person name="Pallen M.J."/>
        </authorList>
    </citation>
    <scope>NUCLEOTIDE SEQUENCE [LARGE SCALE GENOMIC DNA]</scope>
    <source>
        <strain evidence="2 3">Sa3CUA2</strain>
    </source>
</reference>
<comment type="caution">
    <text evidence="2">The sequence shown here is derived from an EMBL/GenBank/DDBJ whole genome shotgun (WGS) entry which is preliminary data.</text>
</comment>
<evidence type="ECO:0000313" key="2">
    <source>
        <dbReference type="EMBL" id="MBD7919828.1"/>
    </source>
</evidence>
<name>A0ABR8QHB7_9CELL</name>
<dbReference type="InterPro" id="IPR024344">
    <property type="entry name" value="MDMPI_metal-binding"/>
</dbReference>
<evidence type="ECO:0000313" key="3">
    <source>
        <dbReference type="Proteomes" id="UP000604241"/>
    </source>
</evidence>
<dbReference type="Pfam" id="PF11716">
    <property type="entry name" value="MDMPI_N"/>
    <property type="match status" value="1"/>
</dbReference>
<dbReference type="GO" id="GO:0016853">
    <property type="term" value="F:isomerase activity"/>
    <property type="evidence" value="ECO:0007669"/>
    <property type="project" value="UniProtKB-KW"/>
</dbReference>
<accession>A0ABR8QHB7</accession>
<feature type="domain" description="Mycothiol-dependent maleylpyruvate isomerase metal-binding" evidence="1">
    <location>
        <begin position="9"/>
        <end position="158"/>
    </location>
</feature>
<sequence length="209" mass="22641">MTRDDAFFQAADAVLDLVDRPEVAARWSEPSALPQMSVGALAVHLGNQVVRAAQVVALDPADLPVLADADEHYARSAWPTAAPEDAINDHSHDETAALAGPAALHDRVVEHREAYRDALTSGAARDVVPVPWAGWAMRREDFLLTRLLEVVVHTDDLAVSVGIDTPTLPAEVFDPVRDLLARLAVARHGQARVVAALTRRERAQPIHAF</sequence>
<dbReference type="Proteomes" id="UP000604241">
    <property type="component" value="Unassembled WGS sequence"/>
</dbReference>
<evidence type="ECO:0000259" key="1">
    <source>
        <dbReference type="Pfam" id="PF11716"/>
    </source>
</evidence>
<dbReference type="SUPFAM" id="SSF109854">
    <property type="entry name" value="DinB/YfiT-like putative metalloenzymes"/>
    <property type="match status" value="1"/>
</dbReference>
<organism evidence="2 3">
    <name type="scientific">Cellulomonas avistercoris</name>
    <dbReference type="NCBI Taxonomy" id="2762242"/>
    <lineage>
        <taxon>Bacteria</taxon>
        <taxon>Bacillati</taxon>
        <taxon>Actinomycetota</taxon>
        <taxon>Actinomycetes</taxon>
        <taxon>Micrococcales</taxon>
        <taxon>Cellulomonadaceae</taxon>
        <taxon>Cellulomonas</taxon>
    </lineage>
</organism>
<dbReference type="EMBL" id="JACSQV010000016">
    <property type="protein sequence ID" value="MBD7919828.1"/>
    <property type="molecule type" value="Genomic_DNA"/>
</dbReference>
<dbReference type="Gene3D" id="1.20.120.450">
    <property type="entry name" value="dinb family like domain"/>
    <property type="match status" value="1"/>
</dbReference>
<proteinExistence type="predicted"/>
<dbReference type="RefSeq" id="WP_191784480.1">
    <property type="nucleotide sequence ID" value="NZ_JACSQV010000016.1"/>
</dbReference>
<keyword evidence="3" id="KW-1185">Reference proteome</keyword>
<keyword evidence="2" id="KW-0413">Isomerase</keyword>
<gene>
    <name evidence="2" type="ORF">H9657_16270</name>
</gene>
<protein>
    <submittedName>
        <fullName evidence="2">Maleylpyruvate isomerase N-terminal domain-containing protein</fullName>
    </submittedName>
</protein>